<feature type="compositionally biased region" description="Low complexity" evidence="1">
    <location>
        <begin position="203"/>
        <end position="215"/>
    </location>
</feature>
<dbReference type="RefSeq" id="XP_062686457.1">
    <property type="nucleotide sequence ID" value="XM_062825367.1"/>
</dbReference>
<accession>A0AAE0JNZ6</accession>
<feature type="compositionally biased region" description="Basic and acidic residues" evidence="1">
    <location>
        <begin position="222"/>
        <end position="232"/>
    </location>
</feature>
<feature type="compositionally biased region" description="Polar residues" evidence="1">
    <location>
        <begin position="411"/>
        <end position="436"/>
    </location>
</feature>
<dbReference type="EMBL" id="JAUEPP010000001">
    <property type="protein sequence ID" value="KAK3355079.1"/>
    <property type="molecule type" value="Genomic_DNA"/>
</dbReference>
<feature type="region of interest" description="Disordered" evidence="1">
    <location>
        <begin position="383"/>
        <end position="439"/>
    </location>
</feature>
<feature type="compositionally biased region" description="Low complexity" evidence="1">
    <location>
        <begin position="383"/>
        <end position="404"/>
    </location>
</feature>
<reference evidence="2" key="1">
    <citation type="journal article" date="2023" name="Mol. Phylogenet. Evol.">
        <title>Genome-scale phylogeny and comparative genomics of the fungal order Sordariales.</title>
        <authorList>
            <person name="Hensen N."/>
            <person name="Bonometti L."/>
            <person name="Westerberg I."/>
            <person name="Brannstrom I.O."/>
            <person name="Guillou S."/>
            <person name="Cros-Aarteil S."/>
            <person name="Calhoun S."/>
            <person name="Haridas S."/>
            <person name="Kuo A."/>
            <person name="Mondo S."/>
            <person name="Pangilinan J."/>
            <person name="Riley R."/>
            <person name="LaButti K."/>
            <person name="Andreopoulos B."/>
            <person name="Lipzen A."/>
            <person name="Chen C."/>
            <person name="Yan M."/>
            <person name="Daum C."/>
            <person name="Ng V."/>
            <person name="Clum A."/>
            <person name="Steindorff A."/>
            <person name="Ohm R.A."/>
            <person name="Martin F."/>
            <person name="Silar P."/>
            <person name="Natvig D.O."/>
            <person name="Lalanne C."/>
            <person name="Gautier V."/>
            <person name="Ament-Velasquez S.L."/>
            <person name="Kruys A."/>
            <person name="Hutchinson M.I."/>
            <person name="Powell A.J."/>
            <person name="Barry K."/>
            <person name="Miller A.N."/>
            <person name="Grigoriev I.V."/>
            <person name="Debuchy R."/>
            <person name="Gladieux P."/>
            <person name="Hiltunen Thoren M."/>
            <person name="Johannesson H."/>
        </authorList>
    </citation>
    <scope>NUCLEOTIDE SEQUENCE</scope>
    <source>
        <strain evidence="2">CBS 560.94</strain>
    </source>
</reference>
<feature type="compositionally biased region" description="Low complexity" evidence="1">
    <location>
        <begin position="246"/>
        <end position="274"/>
    </location>
</feature>
<gene>
    <name evidence="2" type="ORF">B0H65DRAFT_438360</name>
</gene>
<proteinExistence type="predicted"/>
<dbReference type="AlphaFoldDB" id="A0AAE0JNZ6"/>
<evidence type="ECO:0000313" key="2">
    <source>
        <dbReference type="EMBL" id="KAK3355079.1"/>
    </source>
</evidence>
<protein>
    <submittedName>
        <fullName evidence="2">Uncharacterized protein</fullName>
    </submittedName>
</protein>
<dbReference type="GeneID" id="87862521"/>
<reference evidence="2" key="2">
    <citation type="submission" date="2023-06" db="EMBL/GenBank/DDBJ databases">
        <authorList>
            <consortium name="Lawrence Berkeley National Laboratory"/>
            <person name="Haridas S."/>
            <person name="Hensen N."/>
            <person name="Bonometti L."/>
            <person name="Westerberg I."/>
            <person name="Brannstrom I.O."/>
            <person name="Guillou S."/>
            <person name="Cros-Aarteil S."/>
            <person name="Calhoun S."/>
            <person name="Kuo A."/>
            <person name="Mondo S."/>
            <person name="Pangilinan J."/>
            <person name="Riley R."/>
            <person name="Labutti K."/>
            <person name="Andreopoulos B."/>
            <person name="Lipzen A."/>
            <person name="Chen C."/>
            <person name="Yanf M."/>
            <person name="Daum C."/>
            <person name="Ng V."/>
            <person name="Clum A."/>
            <person name="Steindorff A."/>
            <person name="Ohm R."/>
            <person name="Martin F."/>
            <person name="Silar P."/>
            <person name="Natvig D."/>
            <person name="Lalanne C."/>
            <person name="Gautier V."/>
            <person name="Ament-Velasquez S.L."/>
            <person name="Kruys A."/>
            <person name="Hutchinson M.I."/>
            <person name="Powell A.J."/>
            <person name="Barry K."/>
            <person name="Miller A.N."/>
            <person name="Grigoriev I.V."/>
            <person name="Debuchy R."/>
            <person name="Gladieux P."/>
            <person name="Thoren M.H."/>
            <person name="Johannesson H."/>
        </authorList>
    </citation>
    <scope>NUCLEOTIDE SEQUENCE</scope>
    <source>
        <strain evidence="2">CBS 560.94</strain>
    </source>
</reference>
<name>A0AAE0JNZ6_9PEZI</name>
<dbReference type="Proteomes" id="UP001278500">
    <property type="component" value="Unassembled WGS sequence"/>
</dbReference>
<sequence>MTARAAGSPGSSGEVVCEAPGTSPEYFRCYFGPFRDCSVQYASTGTPSAPYSIARNLDARRAPKQLLGILGERHVEFELSIGLDSISTCSDKGQTPQQAPTISPTTVPSYRTGLNRPLPGYHRNSPCYPTDKTPGLPLSPRTISGIFLAPAVDLLSLSTLSPPSDIGFLALQVFEKPVRNAEMAGLIPLMLGSSKRASLAPTQQQQPQPQQQQQQQHRRHTSERNFRTHRDSTFALAKQNAPKRQSLPVPARASASSSTPAPASPALPATPALPQNRSEWKRAIVEIKKLHIGKRYRACSARCIEILDNIKNKEDVRIEPLYLIYLHFYAATCMEICARPLPTASMFRTTLLQQARTHFEQAASLISAAENSVLKQAWRGSGTFSSSGSSCHSPTSSISSSIDSRAWTPETRMSSPTSSVFSQEDLANNTTESANPTKRVKKVSFSVPHEEFDFGFSEPMVRPDSPTLGMDFGFFPATNTRQEVPEVPASKYQEVELPLNIDTDSQQFENCEEDDDTLNITKSIDRFRDQLHELREQLERHSANLDQQLETMATEPPKSPRRGSAGGVGKEELRALDRQARIERLRKDGWQRKRFDTQRYEELCETVLAELSPA</sequence>
<evidence type="ECO:0000256" key="1">
    <source>
        <dbReference type="SAM" id="MobiDB-lite"/>
    </source>
</evidence>
<feature type="region of interest" description="Disordered" evidence="1">
    <location>
        <begin position="550"/>
        <end position="574"/>
    </location>
</feature>
<feature type="compositionally biased region" description="Polar residues" evidence="1">
    <location>
        <begin position="89"/>
        <end position="109"/>
    </location>
</feature>
<evidence type="ECO:0000313" key="3">
    <source>
        <dbReference type="Proteomes" id="UP001278500"/>
    </source>
</evidence>
<comment type="caution">
    <text evidence="2">The sequence shown here is derived from an EMBL/GenBank/DDBJ whole genome shotgun (WGS) entry which is preliminary data.</text>
</comment>
<organism evidence="2 3">
    <name type="scientific">Neurospora tetraspora</name>
    <dbReference type="NCBI Taxonomy" id="94610"/>
    <lineage>
        <taxon>Eukaryota</taxon>
        <taxon>Fungi</taxon>
        <taxon>Dikarya</taxon>
        <taxon>Ascomycota</taxon>
        <taxon>Pezizomycotina</taxon>
        <taxon>Sordariomycetes</taxon>
        <taxon>Sordariomycetidae</taxon>
        <taxon>Sordariales</taxon>
        <taxon>Sordariaceae</taxon>
        <taxon>Neurospora</taxon>
    </lineage>
</organism>
<keyword evidence="3" id="KW-1185">Reference proteome</keyword>
<feature type="region of interest" description="Disordered" evidence="1">
    <location>
        <begin position="196"/>
        <end position="274"/>
    </location>
</feature>
<feature type="region of interest" description="Disordered" evidence="1">
    <location>
        <begin position="89"/>
        <end position="112"/>
    </location>
</feature>